<dbReference type="EMBL" id="JBBLZC010000021">
    <property type="protein sequence ID" value="MEK0085107.1"/>
    <property type="molecule type" value="Genomic_DNA"/>
</dbReference>
<dbReference type="RefSeq" id="WP_418160953.1">
    <property type="nucleotide sequence ID" value="NZ_JBBLZC010000021.1"/>
</dbReference>
<accession>A0ABU8XV97</accession>
<evidence type="ECO:0008006" key="3">
    <source>
        <dbReference type="Google" id="ProtNLM"/>
    </source>
</evidence>
<keyword evidence="2" id="KW-1185">Reference proteome</keyword>
<evidence type="ECO:0000313" key="2">
    <source>
        <dbReference type="Proteomes" id="UP001375743"/>
    </source>
</evidence>
<name>A0ABU8XV97_9PROT</name>
<gene>
    <name evidence="1" type="ORF">U1T56_18295</name>
</gene>
<comment type="caution">
    <text evidence="1">The sequence shown here is derived from an EMBL/GenBank/DDBJ whole genome shotgun (WGS) entry which is preliminary data.</text>
</comment>
<evidence type="ECO:0000313" key="1">
    <source>
        <dbReference type="EMBL" id="MEK0085107.1"/>
    </source>
</evidence>
<proteinExistence type="predicted"/>
<reference evidence="1 2" key="1">
    <citation type="submission" date="2024-01" db="EMBL/GenBank/DDBJ databases">
        <title>Multi-omics insights into the function and evolution of sodium benzoate biodegradation pathways in Benzoatithermus flavus gen. nov., sp. nov. from hot spring.</title>
        <authorList>
            <person name="Hu C.-J."/>
            <person name="Li W.-J."/>
        </authorList>
    </citation>
    <scope>NUCLEOTIDE SEQUENCE [LARGE SCALE GENOMIC DNA]</scope>
    <source>
        <strain evidence="1 2">SYSU G07066</strain>
    </source>
</reference>
<sequence length="142" mass="17116">MPIRRELRWFYPIDWPQISREIRFGRARGRCESCGRPHGQLVIQLDDGRWFDEAARCWRDDAGRPAAWPDIVEFTAAVKRRIVLGTAHLDHDPQNSAVRNLRALCQRCHLRHDRDEHRRRRRLTWLRRRALGDLFLGPYRLW</sequence>
<dbReference type="Proteomes" id="UP001375743">
    <property type="component" value="Unassembled WGS sequence"/>
</dbReference>
<protein>
    <recommendedName>
        <fullName evidence="3">HNH endonuclease</fullName>
    </recommendedName>
</protein>
<organism evidence="1 2">
    <name type="scientific">Benzoatithermus flavus</name>
    <dbReference type="NCBI Taxonomy" id="3108223"/>
    <lineage>
        <taxon>Bacteria</taxon>
        <taxon>Pseudomonadati</taxon>
        <taxon>Pseudomonadota</taxon>
        <taxon>Alphaproteobacteria</taxon>
        <taxon>Geminicoccales</taxon>
        <taxon>Geminicoccaceae</taxon>
        <taxon>Benzoatithermus</taxon>
    </lineage>
</organism>